<keyword evidence="2" id="KW-1185">Reference proteome</keyword>
<evidence type="ECO:0000313" key="2">
    <source>
        <dbReference type="Proteomes" id="UP000309997"/>
    </source>
</evidence>
<proteinExistence type="predicted"/>
<organism evidence="1 2">
    <name type="scientific">Populus alba</name>
    <name type="common">White poplar</name>
    <dbReference type="NCBI Taxonomy" id="43335"/>
    <lineage>
        <taxon>Eukaryota</taxon>
        <taxon>Viridiplantae</taxon>
        <taxon>Streptophyta</taxon>
        <taxon>Embryophyta</taxon>
        <taxon>Tracheophyta</taxon>
        <taxon>Spermatophyta</taxon>
        <taxon>Magnoliopsida</taxon>
        <taxon>eudicotyledons</taxon>
        <taxon>Gunneridae</taxon>
        <taxon>Pentapetalae</taxon>
        <taxon>rosids</taxon>
        <taxon>fabids</taxon>
        <taxon>Malpighiales</taxon>
        <taxon>Salicaceae</taxon>
        <taxon>Saliceae</taxon>
        <taxon>Populus</taxon>
    </lineage>
</organism>
<reference evidence="1 2" key="1">
    <citation type="journal article" date="2024" name="Plant Biotechnol. J.">
        <title>Genome and CRISPR/Cas9 system of a widespread forest tree (Populus alba) in the world.</title>
        <authorList>
            <person name="Liu Y.J."/>
            <person name="Jiang P.F."/>
            <person name="Han X.M."/>
            <person name="Li X.Y."/>
            <person name="Wang H.M."/>
            <person name="Wang Y.J."/>
            <person name="Wang X.X."/>
            <person name="Zeng Q.Y."/>
        </authorList>
    </citation>
    <scope>NUCLEOTIDE SEQUENCE [LARGE SCALE GENOMIC DNA]</scope>
    <source>
        <strain evidence="2">cv. PAL-ZL1</strain>
    </source>
</reference>
<evidence type="ECO:0000313" key="1">
    <source>
        <dbReference type="EMBL" id="KAL3597734.1"/>
    </source>
</evidence>
<dbReference type="Proteomes" id="UP000309997">
    <property type="component" value="Unassembled WGS sequence"/>
</dbReference>
<sequence>MEMEKVMAEAEELPKAIVCRMEKDALSRCYPDKSESPHFHPLSFRHGCKTMLHFAASWHIQVWCDQLDDGEGARLNLEISIVRDN</sequence>
<protein>
    <submittedName>
        <fullName evidence="1">Uncharacterized protein</fullName>
    </submittedName>
</protein>
<name>A0ACC4CI56_POPAL</name>
<comment type="caution">
    <text evidence="1">The sequence shown here is derived from an EMBL/GenBank/DDBJ whole genome shotgun (WGS) entry which is preliminary data.</text>
</comment>
<dbReference type="EMBL" id="RCHU02000004">
    <property type="protein sequence ID" value="KAL3597734.1"/>
    <property type="molecule type" value="Genomic_DNA"/>
</dbReference>
<gene>
    <name evidence="1" type="ORF">D5086_009371</name>
</gene>
<accession>A0ACC4CI56</accession>